<dbReference type="GO" id="GO:0016740">
    <property type="term" value="F:transferase activity"/>
    <property type="evidence" value="ECO:0007669"/>
    <property type="project" value="UniProtKB-KW"/>
</dbReference>
<sequence>MRQRPPVVLLCGGLGLRLRSESEERPKPLRPLPDGRALLLHIIDYYRTFGVEEFILCLGYGADEIKKVVLDAFAVPVVADATREKSPRLVFVESEADAPKSVRLLEARPHIGDRHFLLGYADVLSDLDLDRLLRTHLSSDAMVTLAATRVHSRFGQLTIGPRGAVTRFEEKPLLPGHVSAGYFVCAPDFLDRVGTRDDLERDTIVLLASAGEVSAVEHDGLWLPFDTYKDFSEAEEFISRKGYPWLMAA</sequence>
<evidence type="ECO:0000259" key="1">
    <source>
        <dbReference type="Pfam" id="PF00483"/>
    </source>
</evidence>
<accession>A0ABR9P051</accession>
<proteinExistence type="predicted"/>
<keyword evidence="3" id="KW-1185">Reference proteome</keyword>
<evidence type="ECO:0000313" key="2">
    <source>
        <dbReference type="EMBL" id="MBE2997220.1"/>
    </source>
</evidence>
<dbReference type="Pfam" id="PF00483">
    <property type="entry name" value="NTP_transferase"/>
    <property type="match status" value="1"/>
</dbReference>
<gene>
    <name evidence="2" type="ORF">IDM40_00675</name>
</gene>
<comment type="caution">
    <text evidence="2">The sequence shown here is derived from an EMBL/GenBank/DDBJ whole genome shotgun (WGS) entry which is preliminary data.</text>
</comment>
<dbReference type="PANTHER" id="PTHR47183:SF3">
    <property type="entry name" value="TRANSFERASE"/>
    <property type="match status" value="1"/>
</dbReference>
<protein>
    <submittedName>
        <fullName evidence="2">NTP transferase domain-containing protein</fullName>
    </submittedName>
</protein>
<reference evidence="2 3" key="1">
    <citation type="submission" date="2020-09" db="EMBL/GenBank/DDBJ databases">
        <title>Diversity and distribution of actinomycetes associated with coral in the coast of Hainan.</title>
        <authorList>
            <person name="Li F."/>
        </authorList>
    </citation>
    <scope>NUCLEOTIDE SEQUENCE [LARGE SCALE GENOMIC DNA]</scope>
    <source>
        <strain evidence="2 3">HNM0947</strain>
    </source>
</reference>
<feature type="domain" description="Nucleotidyl transferase" evidence="1">
    <location>
        <begin position="8"/>
        <end position="238"/>
    </location>
</feature>
<evidence type="ECO:0000313" key="3">
    <source>
        <dbReference type="Proteomes" id="UP000806528"/>
    </source>
</evidence>
<keyword evidence="2" id="KW-0808">Transferase</keyword>
<dbReference type="InterPro" id="IPR013446">
    <property type="entry name" value="G1P_cyt_trans-like"/>
</dbReference>
<organism evidence="2 3">
    <name type="scientific">Nocardiopsis coralli</name>
    <dbReference type="NCBI Taxonomy" id="2772213"/>
    <lineage>
        <taxon>Bacteria</taxon>
        <taxon>Bacillati</taxon>
        <taxon>Actinomycetota</taxon>
        <taxon>Actinomycetes</taxon>
        <taxon>Streptosporangiales</taxon>
        <taxon>Nocardiopsidaceae</taxon>
        <taxon>Nocardiopsis</taxon>
    </lineage>
</organism>
<dbReference type="SUPFAM" id="SSF53448">
    <property type="entry name" value="Nucleotide-diphospho-sugar transferases"/>
    <property type="match status" value="1"/>
</dbReference>
<dbReference type="Proteomes" id="UP000806528">
    <property type="component" value="Unassembled WGS sequence"/>
</dbReference>
<name>A0ABR9P051_9ACTN</name>
<dbReference type="RefSeq" id="WP_193119882.1">
    <property type="nucleotide sequence ID" value="NZ_JADBGI010000001.1"/>
</dbReference>
<dbReference type="InterPro" id="IPR005835">
    <property type="entry name" value="NTP_transferase_dom"/>
</dbReference>
<dbReference type="Gene3D" id="3.90.550.10">
    <property type="entry name" value="Spore Coat Polysaccharide Biosynthesis Protein SpsA, Chain A"/>
    <property type="match status" value="1"/>
</dbReference>
<dbReference type="EMBL" id="JADBGI010000001">
    <property type="protein sequence ID" value="MBE2997220.1"/>
    <property type="molecule type" value="Genomic_DNA"/>
</dbReference>
<dbReference type="InterPro" id="IPR029044">
    <property type="entry name" value="Nucleotide-diphossugar_trans"/>
</dbReference>
<dbReference type="PANTHER" id="PTHR47183">
    <property type="entry name" value="GLUCOSE-1-PHOSPHATE CYTIDYLYLTRANSFERASE-RELATED"/>
    <property type="match status" value="1"/>
</dbReference>